<accession>A0A4Y9ZM26</accession>
<organism evidence="1 2">
    <name type="scientific">Hericium alpestre</name>
    <dbReference type="NCBI Taxonomy" id="135208"/>
    <lineage>
        <taxon>Eukaryota</taxon>
        <taxon>Fungi</taxon>
        <taxon>Dikarya</taxon>
        <taxon>Basidiomycota</taxon>
        <taxon>Agaricomycotina</taxon>
        <taxon>Agaricomycetes</taxon>
        <taxon>Russulales</taxon>
        <taxon>Hericiaceae</taxon>
        <taxon>Hericium</taxon>
    </lineage>
</organism>
<protein>
    <submittedName>
        <fullName evidence="1">Uncharacterized protein</fullName>
    </submittedName>
</protein>
<name>A0A4Y9ZM26_9AGAM</name>
<evidence type="ECO:0000313" key="1">
    <source>
        <dbReference type="EMBL" id="TFY74568.1"/>
    </source>
</evidence>
<gene>
    <name evidence="1" type="ORF">EWM64_g9443</name>
</gene>
<sequence length="66" mass="6770">MSSPDRPASQAASQARALNATATYTPLVPIAPKPGKPAYDDADFPVYANAVQTLPGPCSGRSHACV</sequence>
<reference evidence="1 2" key="1">
    <citation type="submission" date="2019-02" db="EMBL/GenBank/DDBJ databases">
        <title>Genome sequencing of the rare red list fungi Hericium alpestre (H. flagellum).</title>
        <authorList>
            <person name="Buettner E."/>
            <person name="Kellner H."/>
        </authorList>
    </citation>
    <scope>NUCLEOTIDE SEQUENCE [LARGE SCALE GENOMIC DNA]</scope>
    <source>
        <strain evidence="1 2">DSM 108284</strain>
    </source>
</reference>
<comment type="caution">
    <text evidence="1">The sequence shown here is derived from an EMBL/GenBank/DDBJ whole genome shotgun (WGS) entry which is preliminary data.</text>
</comment>
<keyword evidence="2" id="KW-1185">Reference proteome</keyword>
<dbReference type="Proteomes" id="UP000298061">
    <property type="component" value="Unassembled WGS sequence"/>
</dbReference>
<proteinExistence type="predicted"/>
<dbReference type="AlphaFoldDB" id="A0A4Y9ZM26"/>
<dbReference type="EMBL" id="SFCI01002007">
    <property type="protein sequence ID" value="TFY74568.1"/>
    <property type="molecule type" value="Genomic_DNA"/>
</dbReference>
<evidence type="ECO:0000313" key="2">
    <source>
        <dbReference type="Proteomes" id="UP000298061"/>
    </source>
</evidence>